<dbReference type="Gene3D" id="3.30.40.10">
    <property type="entry name" value="Zinc/RING finger domain, C3HC4 (zinc finger)"/>
    <property type="match status" value="1"/>
</dbReference>
<evidence type="ECO:0000256" key="3">
    <source>
        <dbReference type="ARBA" id="ARBA00022833"/>
    </source>
</evidence>
<evidence type="ECO:0000313" key="9">
    <source>
        <dbReference type="Proteomes" id="UP000325577"/>
    </source>
</evidence>
<keyword evidence="3" id="KW-0862">Zinc</keyword>
<keyword evidence="4" id="KW-0805">Transcription regulation</keyword>
<feature type="compositionally biased region" description="Basic residues" evidence="6">
    <location>
        <begin position="182"/>
        <end position="191"/>
    </location>
</feature>
<feature type="domain" description="AIPP2-like SPOC-like" evidence="7">
    <location>
        <begin position="427"/>
        <end position="554"/>
    </location>
</feature>
<protein>
    <recommendedName>
        <fullName evidence="7">AIPP2-like SPOC-like domain-containing protein</fullName>
    </recommendedName>
</protein>
<keyword evidence="2" id="KW-0863">Zinc-finger</keyword>
<dbReference type="EMBL" id="CM018032">
    <property type="protein sequence ID" value="KAA8546537.1"/>
    <property type="molecule type" value="Genomic_DNA"/>
</dbReference>
<proteinExistence type="predicted"/>
<keyword evidence="9" id="KW-1185">Reference proteome</keyword>
<dbReference type="AlphaFoldDB" id="A0A5J5BXT5"/>
<evidence type="ECO:0000259" key="7">
    <source>
        <dbReference type="Pfam" id="PF23121"/>
    </source>
</evidence>
<dbReference type="GO" id="GO:0140566">
    <property type="term" value="F:histone reader activity"/>
    <property type="evidence" value="ECO:0007669"/>
    <property type="project" value="InterPro"/>
</dbReference>
<evidence type="ECO:0000256" key="6">
    <source>
        <dbReference type="SAM" id="MobiDB-lite"/>
    </source>
</evidence>
<dbReference type="InterPro" id="IPR013083">
    <property type="entry name" value="Znf_RING/FYVE/PHD"/>
</dbReference>
<dbReference type="OrthoDB" id="1932206at2759"/>
<reference evidence="8 9" key="1">
    <citation type="submission" date="2019-09" db="EMBL/GenBank/DDBJ databases">
        <title>A chromosome-level genome assembly of the Chinese tupelo Nyssa sinensis.</title>
        <authorList>
            <person name="Yang X."/>
            <person name="Kang M."/>
            <person name="Yang Y."/>
            <person name="Xiong H."/>
            <person name="Wang M."/>
            <person name="Zhang Z."/>
            <person name="Wang Z."/>
            <person name="Wu H."/>
            <person name="Ma T."/>
            <person name="Liu J."/>
            <person name="Xi Z."/>
        </authorList>
    </citation>
    <scope>NUCLEOTIDE SEQUENCE [LARGE SCALE GENOMIC DNA]</scope>
    <source>
        <strain evidence="8">J267</strain>
        <tissue evidence="8">Leaf</tissue>
    </source>
</reference>
<dbReference type="PANTHER" id="PTHR33304:SF18">
    <property type="entry name" value="CHROMATIN REGULATOR PHD FAMILY-RELATED"/>
    <property type="match status" value="1"/>
</dbReference>
<dbReference type="GO" id="GO:0034244">
    <property type="term" value="P:negative regulation of transcription elongation by RNA polymerase II"/>
    <property type="evidence" value="ECO:0007669"/>
    <property type="project" value="InterPro"/>
</dbReference>
<evidence type="ECO:0000256" key="5">
    <source>
        <dbReference type="ARBA" id="ARBA00023163"/>
    </source>
</evidence>
<feature type="compositionally biased region" description="Polar residues" evidence="6">
    <location>
        <begin position="196"/>
        <end position="214"/>
    </location>
</feature>
<keyword evidence="5" id="KW-0804">Transcription</keyword>
<name>A0A5J5BXT5_9ASTE</name>
<evidence type="ECO:0000256" key="1">
    <source>
        <dbReference type="ARBA" id="ARBA00022723"/>
    </source>
</evidence>
<gene>
    <name evidence="8" type="ORF">F0562_002724</name>
</gene>
<dbReference type="PROSITE" id="PS01359">
    <property type="entry name" value="ZF_PHD_1"/>
    <property type="match status" value="1"/>
</dbReference>
<dbReference type="SUPFAM" id="SSF57903">
    <property type="entry name" value="FYVE/PHD zinc finger"/>
    <property type="match status" value="1"/>
</dbReference>
<accession>A0A5J5BXT5</accession>
<dbReference type="InterPro" id="IPR056280">
    <property type="entry name" value="AIPP2-like_SPOC"/>
</dbReference>
<dbReference type="InterPro" id="IPR049914">
    <property type="entry name" value="PHD1-3/5-6"/>
</dbReference>
<dbReference type="Pfam" id="PF23121">
    <property type="entry name" value="SPOC_AIPP2"/>
    <property type="match status" value="1"/>
</dbReference>
<dbReference type="InterPro" id="IPR019786">
    <property type="entry name" value="Zinc_finger_PHD-type_CS"/>
</dbReference>
<dbReference type="GO" id="GO:0008270">
    <property type="term" value="F:zinc ion binding"/>
    <property type="evidence" value="ECO:0007669"/>
    <property type="project" value="UniProtKB-KW"/>
</dbReference>
<keyword evidence="1" id="KW-0479">Metal-binding</keyword>
<organism evidence="8 9">
    <name type="scientific">Nyssa sinensis</name>
    <dbReference type="NCBI Taxonomy" id="561372"/>
    <lineage>
        <taxon>Eukaryota</taxon>
        <taxon>Viridiplantae</taxon>
        <taxon>Streptophyta</taxon>
        <taxon>Embryophyta</taxon>
        <taxon>Tracheophyta</taxon>
        <taxon>Spermatophyta</taxon>
        <taxon>Magnoliopsida</taxon>
        <taxon>eudicotyledons</taxon>
        <taxon>Gunneridae</taxon>
        <taxon>Pentapetalae</taxon>
        <taxon>asterids</taxon>
        <taxon>Cornales</taxon>
        <taxon>Nyssaceae</taxon>
        <taxon>Nyssa</taxon>
    </lineage>
</organism>
<feature type="region of interest" description="Disordered" evidence="6">
    <location>
        <begin position="182"/>
        <end position="214"/>
    </location>
</feature>
<evidence type="ECO:0000313" key="8">
    <source>
        <dbReference type="EMBL" id="KAA8546537.1"/>
    </source>
</evidence>
<sequence>MVTVCQQCGDEGAANALVYCVECLDFAVHRYCLDKLAEPDEFVLWFCEDCKPKAAKLSPLDKSSSITSMKRDHLSLEDVQVTHSGIKLKKKEVNCLVAETEERRCQSSHSQQPHESCTKLDLTDHAQMAGDWSPRRIKLEKKKMQRLQSFPFQQPPESQAKHDLTERDWLVGDCSPLKTKLKKKKKKKKKSITCPLAQTDQQIHQSSSFKQPPESQAKHDLTECVWLVGDCSPQKTKWKKKRKKKKSIPCSVAETDEQIHQSSSFNQPHEAHKEFRLTECTQLASDCSPLNRKLKRKKEDVTSSLPATEKQKCQIRASQHPFEACTKVNMIDCAVGAGDYSPLNENGSVVPQCSENHGNDMKLGKQISSILEEWSKFGEEAESVQINASQTGSNDLSSISDHNLHLHAQPVIDPIWRDQLVFVFLDRGSLSVSNRKYGIFDGVAAHLSSKACSKVWKEASLLPALLCPEMLPKTDVWPKSFERSEPSDDNIALYFFAGNKSCESVFNCLVDDMVCQELAMRAMVKNAELLVFPSTELPLLYWRFQGKYYLWGVFREKQASSSNAPNHHLMVQNSSNECVVYLNSASDVGAGEEIREEPRKDQELGYKEFH</sequence>
<dbReference type="InterPro" id="IPR011011">
    <property type="entry name" value="Znf_FYVE_PHD"/>
</dbReference>
<dbReference type="Proteomes" id="UP000325577">
    <property type="component" value="Linkage Group LG1"/>
</dbReference>
<dbReference type="PANTHER" id="PTHR33304">
    <property type="match status" value="1"/>
</dbReference>
<evidence type="ECO:0000256" key="4">
    <source>
        <dbReference type="ARBA" id="ARBA00023015"/>
    </source>
</evidence>
<evidence type="ECO:0000256" key="2">
    <source>
        <dbReference type="ARBA" id="ARBA00022771"/>
    </source>
</evidence>